<dbReference type="AlphaFoldDB" id="X1SJP7"/>
<accession>X1SJP7</accession>
<proteinExistence type="predicted"/>
<feature type="non-terminal residue" evidence="1">
    <location>
        <position position="279"/>
    </location>
</feature>
<organism evidence="1">
    <name type="scientific">marine sediment metagenome</name>
    <dbReference type="NCBI Taxonomy" id="412755"/>
    <lineage>
        <taxon>unclassified sequences</taxon>
        <taxon>metagenomes</taxon>
        <taxon>ecological metagenomes</taxon>
    </lineage>
</organism>
<evidence type="ECO:0000313" key="1">
    <source>
        <dbReference type="EMBL" id="GAI93272.1"/>
    </source>
</evidence>
<gene>
    <name evidence="1" type="ORF">S12H4_30859</name>
</gene>
<sequence length="279" mass="29677">LIGRFGGTFWDPWLDDNGDAVGHSPLFLGDDGYFAATMIIGVPGEPPSLGEGAPNPQVFTDCYDRNGGASILGYPINNVHRWGNGYIQDLRGGQGYEGAIMQPDGEARAYAVYGSIWSRYLTLGGAEGPLGYPLNDESPLPLSSISSAECLYNKFHGGSVVHHATGAQAGLTVFLGHGIFNKWEELSYGGGILGLSSSDERKAPQSGAGGFDTTGVVCDFEGGHLHWHRTGALANHAFETHGAIDSVYMQMGGSDSWLGFPVKDEYNNAFGYPQSDFEG</sequence>
<dbReference type="EMBL" id="BARW01017952">
    <property type="protein sequence ID" value="GAI93272.1"/>
    <property type="molecule type" value="Genomic_DNA"/>
</dbReference>
<name>X1SJP7_9ZZZZ</name>
<reference evidence="1" key="1">
    <citation type="journal article" date="2014" name="Front. Microbiol.">
        <title>High frequency of phylogenetically diverse reductive dehalogenase-homologous genes in deep subseafloor sedimentary metagenomes.</title>
        <authorList>
            <person name="Kawai M."/>
            <person name="Futagami T."/>
            <person name="Toyoda A."/>
            <person name="Takaki Y."/>
            <person name="Nishi S."/>
            <person name="Hori S."/>
            <person name="Arai W."/>
            <person name="Tsubouchi T."/>
            <person name="Morono Y."/>
            <person name="Uchiyama I."/>
            <person name="Ito T."/>
            <person name="Fujiyama A."/>
            <person name="Inagaki F."/>
            <person name="Takami H."/>
        </authorList>
    </citation>
    <scope>NUCLEOTIDE SEQUENCE</scope>
    <source>
        <strain evidence="1">Expedition CK06-06</strain>
    </source>
</reference>
<feature type="non-terminal residue" evidence="1">
    <location>
        <position position="1"/>
    </location>
</feature>
<comment type="caution">
    <text evidence="1">The sequence shown here is derived from an EMBL/GenBank/DDBJ whole genome shotgun (WGS) entry which is preliminary data.</text>
</comment>
<protein>
    <submittedName>
        <fullName evidence="1">Uncharacterized protein</fullName>
    </submittedName>
</protein>